<accession>A0A9P3GA62</accession>
<proteinExistence type="predicted"/>
<feature type="chain" id="PRO_5040453055" evidence="2">
    <location>
        <begin position="17"/>
        <end position="207"/>
    </location>
</feature>
<comment type="caution">
    <text evidence="3">The sequence shown here is derived from an EMBL/GenBank/DDBJ whole genome shotgun (WGS) entry which is preliminary data.</text>
</comment>
<evidence type="ECO:0000256" key="1">
    <source>
        <dbReference type="SAM" id="MobiDB-lite"/>
    </source>
</evidence>
<dbReference type="Proteomes" id="UP000703269">
    <property type="component" value="Unassembled WGS sequence"/>
</dbReference>
<gene>
    <name evidence="3" type="ORF">PsYK624_067580</name>
</gene>
<reference evidence="3 4" key="1">
    <citation type="submission" date="2021-08" db="EMBL/GenBank/DDBJ databases">
        <title>Draft Genome Sequence of Phanerochaete sordida strain YK-624.</title>
        <authorList>
            <person name="Mori T."/>
            <person name="Dohra H."/>
            <person name="Suzuki T."/>
            <person name="Kawagishi H."/>
            <person name="Hirai H."/>
        </authorList>
    </citation>
    <scope>NUCLEOTIDE SEQUENCE [LARGE SCALE GENOMIC DNA]</scope>
    <source>
        <strain evidence="3 4">YK-624</strain>
    </source>
</reference>
<sequence>MVVLALGFVPISLTIALLPEVKFQAGCNMILEISQDRLLLACRLGLFSRLSTIIADFLVVAVTWHRTFRGWKQLSKCKSLWTVSDCLLRDGAIYFVALLLVNAAQVLTHNPTFNPVSILTSALPLILVNRFMLNLRQVQPTRSFPSGSTVIPPFHPGAPDVDYGAFTSIIGNIGEPLVHAQNEEMDDGEGSAPPPSPLALSREESHA</sequence>
<keyword evidence="4" id="KW-1185">Reference proteome</keyword>
<keyword evidence="2" id="KW-0732">Signal</keyword>
<evidence type="ECO:0000256" key="2">
    <source>
        <dbReference type="SAM" id="SignalP"/>
    </source>
</evidence>
<evidence type="ECO:0000313" key="4">
    <source>
        <dbReference type="Proteomes" id="UP000703269"/>
    </source>
</evidence>
<organism evidence="3 4">
    <name type="scientific">Phanerochaete sordida</name>
    <dbReference type="NCBI Taxonomy" id="48140"/>
    <lineage>
        <taxon>Eukaryota</taxon>
        <taxon>Fungi</taxon>
        <taxon>Dikarya</taxon>
        <taxon>Basidiomycota</taxon>
        <taxon>Agaricomycotina</taxon>
        <taxon>Agaricomycetes</taxon>
        <taxon>Polyporales</taxon>
        <taxon>Phanerochaetaceae</taxon>
        <taxon>Phanerochaete</taxon>
    </lineage>
</organism>
<feature type="signal peptide" evidence="2">
    <location>
        <begin position="1"/>
        <end position="16"/>
    </location>
</feature>
<dbReference type="EMBL" id="BPQB01000017">
    <property type="protein sequence ID" value="GJE90614.1"/>
    <property type="molecule type" value="Genomic_DNA"/>
</dbReference>
<dbReference type="OrthoDB" id="2804213at2759"/>
<protein>
    <submittedName>
        <fullName evidence="3">Uncharacterized protein</fullName>
    </submittedName>
</protein>
<dbReference type="AlphaFoldDB" id="A0A9P3GA62"/>
<name>A0A9P3GA62_9APHY</name>
<evidence type="ECO:0000313" key="3">
    <source>
        <dbReference type="EMBL" id="GJE90614.1"/>
    </source>
</evidence>
<feature type="region of interest" description="Disordered" evidence="1">
    <location>
        <begin position="181"/>
        <end position="207"/>
    </location>
</feature>